<accession>B1BPS2</accession>
<dbReference type="AlphaFoldDB" id="B1BPS2"/>
<keyword evidence="2" id="KW-1133">Transmembrane helix</keyword>
<name>B1BPS2_CLOPF</name>
<evidence type="ECO:0000256" key="1">
    <source>
        <dbReference type="SAM" id="Coils"/>
    </source>
</evidence>
<reference evidence="3 4" key="1">
    <citation type="submission" date="2007-07" db="EMBL/GenBank/DDBJ databases">
        <title>Annotation of Clostridium perfringens E str. JGS1987.</title>
        <authorList>
            <person name="Paulsen I."/>
            <person name="Sebastian Y."/>
        </authorList>
    </citation>
    <scope>NUCLEOTIDE SEQUENCE [LARGE SCALE GENOMIC DNA]</scope>
    <source>
        <strain evidence="4">E str. JGS1987</strain>
    </source>
</reference>
<dbReference type="RefSeq" id="WP_003461859.1">
    <property type="nucleotide sequence ID" value="NZ_ABDW01000003.1"/>
</dbReference>
<evidence type="ECO:0000313" key="4">
    <source>
        <dbReference type="Proteomes" id="UP000005337"/>
    </source>
</evidence>
<comment type="caution">
    <text evidence="3">The sequence shown here is derived from an EMBL/GenBank/DDBJ whole genome shotgun (WGS) entry which is preliminary data.</text>
</comment>
<keyword evidence="2" id="KW-0472">Membrane</keyword>
<feature type="transmembrane region" description="Helical" evidence="2">
    <location>
        <begin position="54"/>
        <end position="71"/>
    </location>
</feature>
<keyword evidence="2" id="KW-0812">Transmembrane</keyword>
<organism evidence="3 4">
    <name type="scientific">Clostridium perfringens E str. JGS1987</name>
    <dbReference type="NCBI Taxonomy" id="451755"/>
    <lineage>
        <taxon>Bacteria</taxon>
        <taxon>Bacillati</taxon>
        <taxon>Bacillota</taxon>
        <taxon>Clostridia</taxon>
        <taxon>Eubacteriales</taxon>
        <taxon>Clostridiaceae</taxon>
        <taxon>Clostridium</taxon>
    </lineage>
</organism>
<keyword evidence="1" id="KW-0175">Coiled coil</keyword>
<dbReference type="Proteomes" id="UP000005337">
    <property type="component" value="Unassembled WGS sequence"/>
</dbReference>
<dbReference type="EMBL" id="ABDW01000003">
    <property type="protein sequence ID" value="EDT16316.1"/>
    <property type="molecule type" value="Genomic_DNA"/>
</dbReference>
<feature type="coiled-coil region" evidence="1">
    <location>
        <begin position="10"/>
        <end position="44"/>
    </location>
</feature>
<gene>
    <name evidence="3" type="ORF">AC3_2541</name>
</gene>
<proteinExistence type="predicted"/>
<sequence length="77" mass="9064">MNNELLEHKVNLNEKRLNNHADRIDKLEQNDARKEIQIENLCRSIEGLTHTLKWGFGFILTAVVGFFIYAIQNHIFK</sequence>
<evidence type="ECO:0000313" key="3">
    <source>
        <dbReference type="EMBL" id="EDT16316.1"/>
    </source>
</evidence>
<evidence type="ECO:0000256" key="2">
    <source>
        <dbReference type="SAM" id="Phobius"/>
    </source>
</evidence>
<evidence type="ECO:0008006" key="5">
    <source>
        <dbReference type="Google" id="ProtNLM"/>
    </source>
</evidence>
<dbReference type="InterPro" id="IPR019715">
    <property type="entry name" value="Haemolysin_XhlA"/>
</dbReference>
<protein>
    <recommendedName>
        <fullName evidence="5">Haemolysin XhlA</fullName>
    </recommendedName>
</protein>
<dbReference type="Pfam" id="PF10779">
    <property type="entry name" value="XhlA"/>
    <property type="match status" value="1"/>
</dbReference>